<comment type="caution">
    <text evidence="2">The sequence shown here is derived from an EMBL/GenBank/DDBJ whole genome shotgun (WGS) entry which is preliminary data.</text>
</comment>
<sequence>MPASKRTVLLRSVFYRDADGAARRGRAGQEIDVHEDDVARFDSLNVLQSAPAAAASEQAPVKPATRKTARRTSDSEE</sequence>
<evidence type="ECO:0000256" key="1">
    <source>
        <dbReference type="SAM" id="MobiDB-lite"/>
    </source>
</evidence>
<evidence type="ECO:0000313" key="3">
    <source>
        <dbReference type="EMBL" id="MDV2477433.1"/>
    </source>
</evidence>
<proteinExistence type="predicted"/>
<reference evidence="2 4" key="1">
    <citation type="submission" date="2019-10" db="EMBL/GenBank/DDBJ databases">
        <title>Draft Genome Assembly of Rhodococcus zopfii DSM44189.</title>
        <authorList>
            <person name="Sutton J.M."/>
            <person name="Akob D.M."/>
            <person name="Bushman T.J."/>
        </authorList>
    </citation>
    <scope>NUCLEOTIDE SEQUENCE [LARGE SCALE GENOMIC DNA]</scope>
    <source>
        <strain evidence="2 4">DSM 44189</strain>
    </source>
</reference>
<dbReference type="EMBL" id="WBMO01000005">
    <property type="protein sequence ID" value="MDV2477433.1"/>
    <property type="molecule type" value="Genomic_DNA"/>
</dbReference>
<protein>
    <submittedName>
        <fullName evidence="2">Uncharacterized protein</fullName>
    </submittedName>
</protein>
<dbReference type="EMBL" id="WBMO01000001">
    <property type="protein sequence ID" value="MDV2477162.1"/>
    <property type="molecule type" value="Genomic_DNA"/>
</dbReference>
<gene>
    <name evidence="2" type="ORF">F8M49_20800</name>
    <name evidence="3" type="ORF">F8M49_22290</name>
</gene>
<accession>A0ABU3WT28</accession>
<name>A0ABU3WT28_9NOCA</name>
<feature type="compositionally biased region" description="Low complexity" evidence="1">
    <location>
        <begin position="51"/>
        <end position="60"/>
    </location>
</feature>
<dbReference type="Proteomes" id="UP001275440">
    <property type="component" value="Unassembled WGS sequence"/>
</dbReference>
<organism evidence="2 4">
    <name type="scientific">Rhodococcus zopfii</name>
    <dbReference type="NCBI Taxonomy" id="43772"/>
    <lineage>
        <taxon>Bacteria</taxon>
        <taxon>Bacillati</taxon>
        <taxon>Actinomycetota</taxon>
        <taxon>Actinomycetes</taxon>
        <taxon>Mycobacteriales</taxon>
        <taxon>Nocardiaceae</taxon>
        <taxon>Rhodococcus</taxon>
    </lineage>
</organism>
<evidence type="ECO:0000313" key="4">
    <source>
        <dbReference type="Proteomes" id="UP001275440"/>
    </source>
</evidence>
<evidence type="ECO:0000313" key="2">
    <source>
        <dbReference type="EMBL" id="MDV2477162.1"/>
    </source>
</evidence>
<keyword evidence="4" id="KW-1185">Reference proteome</keyword>
<feature type="region of interest" description="Disordered" evidence="1">
    <location>
        <begin position="51"/>
        <end position="77"/>
    </location>
</feature>